<dbReference type="EMBL" id="JAKKOR010000005">
    <property type="protein sequence ID" value="MCF8588153.1"/>
    <property type="molecule type" value="Genomic_DNA"/>
</dbReference>
<organism evidence="4 5">
    <name type="scientific">Gordonia liuliyuniae</name>
    <dbReference type="NCBI Taxonomy" id="2911517"/>
    <lineage>
        <taxon>Bacteria</taxon>
        <taxon>Bacillati</taxon>
        <taxon>Actinomycetota</taxon>
        <taxon>Actinomycetes</taxon>
        <taxon>Mycobacteriales</taxon>
        <taxon>Gordoniaceae</taxon>
        <taxon>Gordonia</taxon>
    </lineage>
</organism>
<dbReference type="SUPFAM" id="SSF52799">
    <property type="entry name" value="(Phosphotyrosine protein) phosphatases II"/>
    <property type="match status" value="1"/>
</dbReference>
<reference evidence="4 5" key="1">
    <citation type="submission" date="2022-01" db="EMBL/GenBank/DDBJ databases">
        <authorList>
            <person name="Huang Y."/>
        </authorList>
    </citation>
    <scope>NUCLEOTIDE SEQUENCE [LARGE SCALE GENOMIC DNA]</scope>
    <source>
        <strain evidence="4 5">HY366</strain>
    </source>
</reference>
<comment type="caution">
    <text evidence="4">The sequence shown here is derived from an EMBL/GenBank/DDBJ whole genome shotgun (WGS) entry which is preliminary data.</text>
</comment>
<dbReference type="InterPro" id="IPR000387">
    <property type="entry name" value="Tyr_Pase_dom"/>
</dbReference>
<gene>
    <name evidence="4" type="ORF">L5G33_06675</name>
</gene>
<proteinExistence type="inferred from homology"/>
<dbReference type="Pfam" id="PF13350">
    <property type="entry name" value="Y_phosphatase3"/>
    <property type="match status" value="1"/>
</dbReference>
<dbReference type="RefSeq" id="WP_236997378.1">
    <property type="nucleotide sequence ID" value="NZ_JAKKOR010000005.1"/>
</dbReference>
<dbReference type="Proteomes" id="UP001200110">
    <property type="component" value="Unassembled WGS sequence"/>
</dbReference>
<evidence type="ECO:0000313" key="5">
    <source>
        <dbReference type="Proteomes" id="UP001200110"/>
    </source>
</evidence>
<dbReference type="PROSITE" id="PS50056">
    <property type="entry name" value="TYR_PHOSPHATASE_2"/>
    <property type="match status" value="1"/>
</dbReference>
<name>A0ABS9IRH1_9ACTN</name>
<feature type="domain" description="Tyrosine specific protein phosphatases" evidence="3">
    <location>
        <begin position="169"/>
        <end position="213"/>
    </location>
</feature>
<dbReference type="Gene3D" id="3.90.190.10">
    <property type="entry name" value="Protein tyrosine phosphatase superfamily"/>
    <property type="match status" value="1"/>
</dbReference>
<accession>A0ABS9IRH1</accession>
<keyword evidence="2" id="KW-0732">Signal</keyword>
<evidence type="ECO:0000256" key="2">
    <source>
        <dbReference type="SAM" id="SignalP"/>
    </source>
</evidence>
<keyword evidence="5" id="KW-1185">Reference proteome</keyword>
<evidence type="ECO:0000256" key="1">
    <source>
        <dbReference type="ARBA" id="ARBA00009580"/>
    </source>
</evidence>
<feature type="signal peptide" evidence="2">
    <location>
        <begin position="1"/>
        <end position="45"/>
    </location>
</feature>
<dbReference type="InterPro" id="IPR029021">
    <property type="entry name" value="Prot-tyrosine_phosphatase-like"/>
</dbReference>
<evidence type="ECO:0000313" key="4">
    <source>
        <dbReference type="EMBL" id="MCF8588153.1"/>
    </source>
</evidence>
<evidence type="ECO:0000259" key="3">
    <source>
        <dbReference type="PROSITE" id="PS50056"/>
    </source>
</evidence>
<dbReference type="PANTHER" id="PTHR31126">
    <property type="entry name" value="TYROSINE-PROTEIN PHOSPHATASE"/>
    <property type="match status" value="1"/>
</dbReference>
<dbReference type="InterPro" id="IPR026893">
    <property type="entry name" value="Tyr/Ser_Pase_IphP-type"/>
</dbReference>
<sequence>MNSRLSPTVPQSARPGLARRRVAMIALSSALVAAPITVAAPAANAAPGVTASTPSTVITPDREIGLTGTENTRTLAGYVGEDGKRVNDLILRSDNLSKLTAADRATLDKRGLKTVVDLRTGIEKTVQPNKKFAGVTTVDADILGQVSPVALVDLDQAYRAFVTDANARTQYREAILAIKDTAADGGTTLYHCSAGKDRTGWTTAIVLTILGVDRATINADYLASNHYRHAVSNDVLNGVTIGWLDASYRAAEKKYGSMDAYIRDGLKLTDGDIASLRDSLLD</sequence>
<protein>
    <submittedName>
        <fullName evidence="4">Tyrosine-protein phosphatase</fullName>
    </submittedName>
</protein>
<dbReference type="PANTHER" id="PTHR31126:SF1">
    <property type="entry name" value="TYROSINE SPECIFIC PROTEIN PHOSPHATASES DOMAIN-CONTAINING PROTEIN"/>
    <property type="match status" value="1"/>
</dbReference>
<feature type="chain" id="PRO_5047410162" evidence="2">
    <location>
        <begin position="46"/>
        <end position="282"/>
    </location>
</feature>
<comment type="similarity">
    <text evidence="1">Belongs to the protein-tyrosine phosphatase family.</text>
</comment>